<sequence length="312" mass="35041">MSKNLRPGDGRDNDGPDWNLNPRVIFVLEDHPKLFPWQELICQFQGLITALNGRGFPNTPVPPFQLSPNPSIKMATKATSKDSFGKESIVDDFMYGSNVATAHVYIRMGFLRKVYGILSVQLLLTTITGFLFMSSETVTNYVQQNHWMLLVAMVGSIGLVIALMIYKNQTPTNYILLGLFTMFEAYCVGTVVTFYKVHSVLEAFLMTLVVAVSLTMYTLQSKKDFSSWGAGLFACLCVLLVASFLQIFFPTVLMDRMIAAGGALLFSLFIVFDTSMMMHKLSPEEYIVASVNLYLDILNLFLHLLRLMGERK</sequence>
<dbReference type="PANTHER" id="PTHR23291:SF50">
    <property type="entry name" value="PROTEIN LIFEGUARD 4"/>
    <property type="match status" value="1"/>
</dbReference>
<accession>K1PSU8</accession>
<dbReference type="CDD" id="cd10429">
    <property type="entry name" value="GAAP_like"/>
    <property type="match status" value="1"/>
</dbReference>
<organism evidence="6">
    <name type="scientific">Magallana gigas</name>
    <name type="common">Pacific oyster</name>
    <name type="synonym">Crassostrea gigas</name>
    <dbReference type="NCBI Taxonomy" id="29159"/>
    <lineage>
        <taxon>Eukaryota</taxon>
        <taxon>Metazoa</taxon>
        <taxon>Spiralia</taxon>
        <taxon>Lophotrochozoa</taxon>
        <taxon>Mollusca</taxon>
        <taxon>Bivalvia</taxon>
        <taxon>Autobranchia</taxon>
        <taxon>Pteriomorphia</taxon>
        <taxon>Ostreida</taxon>
        <taxon>Ostreoidea</taxon>
        <taxon>Ostreidae</taxon>
        <taxon>Magallana</taxon>
    </lineage>
</organism>
<dbReference type="PANTHER" id="PTHR23291">
    <property type="entry name" value="BAX INHIBITOR-RELATED"/>
    <property type="match status" value="1"/>
</dbReference>
<comment type="subcellular location">
    <subcellularLocation>
        <location evidence="1">Membrane</location>
        <topology evidence="1">Multi-pass membrane protein</topology>
    </subcellularLocation>
</comment>
<protein>
    <submittedName>
        <fullName evidence="6">Transmembrane BAX inhibitor motif-containing protein 4</fullName>
    </submittedName>
</protein>
<dbReference type="GO" id="GO:0043066">
    <property type="term" value="P:negative regulation of apoptotic process"/>
    <property type="evidence" value="ECO:0007669"/>
    <property type="project" value="TreeGrafter"/>
</dbReference>
<evidence type="ECO:0000256" key="4">
    <source>
        <dbReference type="ARBA" id="ARBA00023136"/>
    </source>
</evidence>
<evidence type="ECO:0000256" key="5">
    <source>
        <dbReference type="RuleBase" id="RU004379"/>
    </source>
</evidence>
<name>K1PSU8_MAGGI</name>
<dbReference type="Pfam" id="PF01027">
    <property type="entry name" value="Bax1-I"/>
    <property type="match status" value="1"/>
</dbReference>
<dbReference type="FunCoup" id="K1PSU8">
    <property type="interactions" value="317"/>
</dbReference>
<feature type="transmembrane region" description="Helical" evidence="5">
    <location>
        <begin position="114"/>
        <end position="134"/>
    </location>
</feature>
<feature type="transmembrane region" description="Helical" evidence="5">
    <location>
        <begin position="146"/>
        <end position="166"/>
    </location>
</feature>
<keyword evidence="4 5" id="KW-0472">Membrane</keyword>
<evidence type="ECO:0000256" key="2">
    <source>
        <dbReference type="ARBA" id="ARBA00022692"/>
    </source>
</evidence>
<evidence type="ECO:0000256" key="1">
    <source>
        <dbReference type="ARBA" id="ARBA00004141"/>
    </source>
</evidence>
<feature type="transmembrane region" description="Helical" evidence="5">
    <location>
        <begin position="173"/>
        <end position="195"/>
    </location>
</feature>
<evidence type="ECO:0000313" key="6">
    <source>
        <dbReference type="EMBL" id="EKC24718.1"/>
    </source>
</evidence>
<dbReference type="AlphaFoldDB" id="K1PSU8"/>
<feature type="transmembrane region" description="Helical" evidence="5">
    <location>
        <begin position="257"/>
        <end position="274"/>
    </location>
</feature>
<proteinExistence type="inferred from homology"/>
<dbReference type="EMBL" id="JH819071">
    <property type="protein sequence ID" value="EKC24718.1"/>
    <property type="molecule type" value="Genomic_DNA"/>
</dbReference>
<gene>
    <name evidence="6" type="ORF">CGI_10009235</name>
</gene>
<dbReference type="InParanoid" id="K1PSU8"/>
<feature type="transmembrane region" description="Helical" evidence="5">
    <location>
        <begin position="201"/>
        <end position="219"/>
    </location>
</feature>
<dbReference type="InterPro" id="IPR006214">
    <property type="entry name" value="Bax_inhibitor_1-related"/>
</dbReference>
<keyword evidence="3 5" id="KW-1133">Transmembrane helix</keyword>
<keyword evidence="2 5" id="KW-0812">Transmembrane</keyword>
<feature type="transmembrane region" description="Helical" evidence="5">
    <location>
        <begin position="231"/>
        <end position="251"/>
    </location>
</feature>
<comment type="similarity">
    <text evidence="5">Belongs to the BI1 family.</text>
</comment>
<dbReference type="HOGENOM" id="CLU_058671_0_0_1"/>
<evidence type="ECO:0000256" key="3">
    <source>
        <dbReference type="ARBA" id="ARBA00022989"/>
    </source>
</evidence>
<dbReference type="GO" id="GO:0016020">
    <property type="term" value="C:membrane"/>
    <property type="evidence" value="ECO:0007669"/>
    <property type="project" value="UniProtKB-SubCell"/>
</dbReference>
<reference evidence="6" key="1">
    <citation type="journal article" date="2012" name="Nature">
        <title>The oyster genome reveals stress adaptation and complexity of shell formation.</title>
        <authorList>
            <person name="Zhang G."/>
            <person name="Fang X."/>
            <person name="Guo X."/>
            <person name="Li L."/>
            <person name="Luo R."/>
            <person name="Xu F."/>
            <person name="Yang P."/>
            <person name="Zhang L."/>
            <person name="Wang X."/>
            <person name="Qi H."/>
            <person name="Xiong Z."/>
            <person name="Que H."/>
            <person name="Xie Y."/>
            <person name="Holland P.W."/>
            <person name="Paps J."/>
            <person name="Zhu Y."/>
            <person name="Wu F."/>
            <person name="Chen Y."/>
            <person name="Wang J."/>
            <person name="Peng C."/>
            <person name="Meng J."/>
            <person name="Yang L."/>
            <person name="Liu J."/>
            <person name="Wen B."/>
            <person name="Zhang N."/>
            <person name="Huang Z."/>
            <person name="Zhu Q."/>
            <person name="Feng Y."/>
            <person name="Mount A."/>
            <person name="Hedgecock D."/>
            <person name="Xu Z."/>
            <person name="Liu Y."/>
            <person name="Domazet-Loso T."/>
            <person name="Du Y."/>
            <person name="Sun X."/>
            <person name="Zhang S."/>
            <person name="Liu B."/>
            <person name="Cheng P."/>
            <person name="Jiang X."/>
            <person name="Li J."/>
            <person name="Fan D."/>
            <person name="Wang W."/>
            <person name="Fu W."/>
            <person name="Wang T."/>
            <person name="Wang B."/>
            <person name="Zhang J."/>
            <person name="Peng Z."/>
            <person name="Li Y."/>
            <person name="Li N."/>
            <person name="Wang J."/>
            <person name="Chen M."/>
            <person name="He Y."/>
            <person name="Tan F."/>
            <person name="Song X."/>
            <person name="Zheng Q."/>
            <person name="Huang R."/>
            <person name="Yang H."/>
            <person name="Du X."/>
            <person name="Chen L."/>
            <person name="Yang M."/>
            <person name="Gaffney P.M."/>
            <person name="Wang S."/>
            <person name="Luo L."/>
            <person name="She Z."/>
            <person name="Ming Y."/>
            <person name="Huang W."/>
            <person name="Zhang S."/>
            <person name="Huang B."/>
            <person name="Zhang Y."/>
            <person name="Qu T."/>
            <person name="Ni P."/>
            <person name="Miao G."/>
            <person name="Wang J."/>
            <person name="Wang Q."/>
            <person name="Steinberg C.E."/>
            <person name="Wang H."/>
            <person name="Li N."/>
            <person name="Qian L."/>
            <person name="Zhang G."/>
            <person name="Li Y."/>
            <person name="Yang H."/>
            <person name="Liu X."/>
            <person name="Wang J."/>
            <person name="Yin Y."/>
            <person name="Wang J."/>
        </authorList>
    </citation>
    <scope>NUCLEOTIDE SEQUENCE [LARGE SCALE GENOMIC DNA]</scope>
    <source>
        <strain evidence="6">05x7-T-G4-1.051#20</strain>
    </source>
</reference>